<sequence>MAAAAPSPGVAQRAAVGEHGPAIGPSRAKPAPLVAADVAAPRIALGKLRDESPRAPTASHRRTEANTLSARSNAAIVASRRARRECWVWLYGLLTIEFTLKLAPTNDAPPLERHAAGVWEETSCQTGIKTGSETRDRRTVRNGGRSGRRSVATSVRATSVTSGGKTNDAASASSRTGKKSAATSGASDSSHRRTGAAICGSGSPAFVSTMSSRLKVDRVEDDRSPTRARGLARTLAQPPRTGTRTWPVAI</sequence>
<dbReference type="Proteomes" id="UP000199400">
    <property type="component" value="Unassembled WGS sequence"/>
</dbReference>
<organism evidence="2 3">
    <name type="scientific">Nannocystis exedens</name>
    <dbReference type="NCBI Taxonomy" id="54"/>
    <lineage>
        <taxon>Bacteria</taxon>
        <taxon>Pseudomonadati</taxon>
        <taxon>Myxococcota</taxon>
        <taxon>Polyangia</taxon>
        <taxon>Nannocystales</taxon>
        <taxon>Nannocystaceae</taxon>
        <taxon>Nannocystis</taxon>
    </lineage>
</organism>
<protein>
    <submittedName>
        <fullName evidence="2">Uncharacterized protein</fullName>
    </submittedName>
</protein>
<reference evidence="3" key="1">
    <citation type="submission" date="2016-10" db="EMBL/GenBank/DDBJ databases">
        <authorList>
            <person name="Varghese N."/>
            <person name="Submissions S."/>
        </authorList>
    </citation>
    <scope>NUCLEOTIDE SEQUENCE [LARGE SCALE GENOMIC DNA]</scope>
    <source>
        <strain evidence="3">ATCC 25963</strain>
    </source>
</reference>
<evidence type="ECO:0000313" key="2">
    <source>
        <dbReference type="EMBL" id="SFE95553.1"/>
    </source>
</evidence>
<feature type="region of interest" description="Disordered" evidence="1">
    <location>
        <begin position="122"/>
        <end position="250"/>
    </location>
</feature>
<dbReference type="AlphaFoldDB" id="A0A1I2ES54"/>
<proteinExistence type="predicted"/>
<gene>
    <name evidence="2" type="ORF">SAMN02745121_06245</name>
</gene>
<evidence type="ECO:0000313" key="3">
    <source>
        <dbReference type="Proteomes" id="UP000199400"/>
    </source>
</evidence>
<feature type="compositionally biased region" description="Polar residues" evidence="1">
    <location>
        <begin position="122"/>
        <end position="131"/>
    </location>
</feature>
<feature type="compositionally biased region" description="Basic and acidic residues" evidence="1">
    <location>
        <begin position="214"/>
        <end position="225"/>
    </location>
</feature>
<evidence type="ECO:0000256" key="1">
    <source>
        <dbReference type="SAM" id="MobiDB-lite"/>
    </source>
</evidence>
<dbReference type="EMBL" id="FOMX01000023">
    <property type="protein sequence ID" value="SFE95553.1"/>
    <property type="molecule type" value="Genomic_DNA"/>
</dbReference>
<name>A0A1I2ES54_9BACT</name>
<keyword evidence="3" id="KW-1185">Reference proteome</keyword>
<feature type="region of interest" description="Disordered" evidence="1">
    <location>
        <begin position="46"/>
        <end position="70"/>
    </location>
</feature>
<feature type="compositionally biased region" description="Polar residues" evidence="1">
    <location>
        <begin position="152"/>
        <end position="188"/>
    </location>
</feature>
<feature type="region of interest" description="Disordered" evidence="1">
    <location>
        <begin position="1"/>
        <end position="31"/>
    </location>
</feature>
<accession>A0A1I2ES54</accession>